<dbReference type="Gene3D" id="1.20.1070.10">
    <property type="entry name" value="Rhodopsin 7-helix transmembrane proteins"/>
    <property type="match status" value="1"/>
</dbReference>
<feature type="transmembrane region" description="Helical" evidence="12">
    <location>
        <begin position="35"/>
        <end position="59"/>
    </location>
</feature>
<gene>
    <name evidence="14" type="ORF">NDU88_000579</name>
</gene>
<proteinExistence type="inferred from homology"/>
<evidence type="ECO:0000256" key="3">
    <source>
        <dbReference type="ARBA" id="ARBA00022692"/>
    </source>
</evidence>
<protein>
    <recommendedName>
        <fullName evidence="13">G-protein coupled receptors family 1 profile domain-containing protein</fullName>
    </recommendedName>
</protein>
<dbReference type="Proteomes" id="UP001066276">
    <property type="component" value="Chromosome 4_1"/>
</dbReference>
<accession>A0AAV7SX34</accession>
<keyword evidence="8 10" id="KW-0807">Transducer</keyword>
<dbReference type="PRINTS" id="PR02108">
    <property type="entry name" value="MRGPCRFAMILY"/>
</dbReference>
<feature type="transmembrane region" description="Helical" evidence="12">
    <location>
        <begin position="225"/>
        <end position="243"/>
    </location>
</feature>
<feature type="transmembrane region" description="Helical" evidence="12">
    <location>
        <begin position="263"/>
        <end position="284"/>
    </location>
</feature>
<evidence type="ECO:0000256" key="8">
    <source>
        <dbReference type="ARBA" id="ARBA00023224"/>
    </source>
</evidence>
<dbReference type="InterPro" id="IPR017452">
    <property type="entry name" value="GPCR_Rhodpsn_7TM"/>
</dbReference>
<feature type="compositionally biased region" description="Low complexity" evidence="11">
    <location>
        <begin position="310"/>
        <end position="324"/>
    </location>
</feature>
<evidence type="ECO:0000256" key="5">
    <source>
        <dbReference type="ARBA" id="ARBA00023040"/>
    </source>
</evidence>
<evidence type="ECO:0000259" key="13">
    <source>
        <dbReference type="PROSITE" id="PS50262"/>
    </source>
</evidence>
<feature type="region of interest" description="Disordered" evidence="11">
    <location>
        <begin position="309"/>
        <end position="330"/>
    </location>
</feature>
<evidence type="ECO:0000313" key="15">
    <source>
        <dbReference type="Proteomes" id="UP001066276"/>
    </source>
</evidence>
<dbReference type="GO" id="GO:0004930">
    <property type="term" value="F:G protein-coupled receptor activity"/>
    <property type="evidence" value="ECO:0007669"/>
    <property type="project" value="UniProtKB-KW"/>
</dbReference>
<evidence type="ECO:0000256" key="2">
    <source>
        <dbReference type="ARBA" id="ARBA00022475"/>
    </source>
</evidence>
<dbReference type="PROSITE" id="PS00237">
    <property type="entry name" value="G_PROTEIN_RECEP_F1_1"/>
    <property type="match status" value="1"/>
</dbReference>
<keyword evidence="2" id="KW-1003">Cell membrane</keyword>
<keyword evidence="5 10" id="KW-0297">G-protein coupled receptor</keyword>
<feature type="transmembrane region" description="Helical" evidence="12">
    <location>
        <begin position="149"/>
        <end position="168"/>
    </location>
</feature>
<feature type="transmembrane region" description="Helical" evidence="12">
    <location>
        <begin position="188"/>
        <end position="213"/>
    </location>
</feature>
<keyword evidence="6 12" id="KW-0472">Membrane</keyword>
<evidence type="ECO:0000256" key="1">
    <source>
        <dbReference type="ARBA" id="ARBA00004651"/>
    </source>
</evidence>
<dbReference type="EMBL" id="JANPWB010000007">
    <property type="protein sequence ID" value="KAJ1168661.1"/>
    <property type="molecule type" value="Genomic_DNA"/>
</dbReference>
<feature type="transmembrane region" description="Helical" evidence="12">
    <location>
        <begin position="66"/>
        <end position="94"/>
    </location>
</feature>
<comment type="similarity">
    <text evidence="9">Belongs to the G-protein coupled receptor 1 family. Mas subfamily.</text>
</comment>
<dbReference type="PROSITE" id="PS50262">
    <property type="entry name" value="G_PROTEIN_RECEP_F1_2"/>
    <property type="match status" value="1"/>
</dbReference>
<feature type="domain" description="G-protein coupled receptors family 1 profile" evidence="13">
    <location>
        <begin position="47"/>
        <end position="281"/>
    </location>
</feature>
<evidence type="ECO:0000256" key="11">
    <source>
        <dbReference type="SAM" id="MobiDB-lite"/>
    </source>
</evidence>
<evidence type="ECO:0000256" key="10">
    <source>
        <dbReference type="RuleBase" id="RU000688"/>
    </source>
</evidence>
<evidence type="ECO:0000256" key="12">
    <source>
        <dbReference type="SAM" id="Phobius"/>
    </source>
</evidence>
<evidence type="ECO:0000256" key="6">
    <source>
        <dbReference type="ARBA" id="ARBA00023136"/>
    </source>
</evidence>
<evidence type="ECO:0000313" key="14">
    <source>
        <dbReference type="EMBL" id="KAJ1168661.1"/>
    </source>
</evidence>
<dbReference type="FunFam" id="1.20.1070.10:FF:000193">
    <property type="entry name" value="Mas-related G-protein coupled receptor member E"/>
    <property type="match status" value="1"/>
</dbReference>
<dbReference type="SUPFAM" id="SSF81321">
    <property type="entry name" value="Family A G protein-coupled receptor-like"/>
    <property type="match status" value="1"/>
</dbReference>
<name>A0AAV7SX34_PLEWA</name>
<reference evidence="14" key="1">
    <citation type="journal article" date="2022" name="bioRxiv">
        <title>Sequencing and chromosome-scale assembly of the giantPleurodeles waltlgenome.</title>
        <authorList>
            <person name="Brown T."/>
            <person name="Elewa A."/>
            <person name="Iarovenko S."/>
            <person name="Subramanian E."/>
            <person name="Araus A.J."/>
            <person name="Petzold A."/>
            <person name="Susuki M."/>
            <person name="Suzuki K.-i.T."/>
            <person name="Hayashi T."/>
            <person name="Toyoda A."/>
            <person name="Oliveira C."/>
            <person name="Osipova E."/>
            <person name="Leigh N.D."/>
            <person name="Simon A."/>
            <person name="Yun M.H."/>
        </authorList>
    </citation>
    <scope>NUCLEOTIDE SEQUENCE</scope>
    <source>
        <strain evidence="14">20211129_DDA</strain>
        <tissue evidence="14">Liver</tissue>
    </source>
</reference>
<organism evidence="14 15">
    <name type="scientific">Pleurodeles waltl</name>
    <name type="common">Iberian ribbed newt</name>
    <dbReference type="NCBI Taxonomy" id="8319"/>
    <lineage>
        <taxon>Eukaryota</taxon>
        <taxon>Metazoa</taxon>
        <taxon>Chordata</taxon>
        <taxon>Craniata</taxon>
        <taxon>Vertebrata</taxon>
        <taxon>Euteleostomi</taxon>
        <taxon>Amphibia</taxon>
        <taxon>Batrachia</taxon>
        <taxon>Caudata</taxon>
        <taxon>Salamandroidea</taxon>
        <taxon>Salamandridae</taxon>
        <taxon>Pleurodelinae</taxon>
        <taxon>Pleurodeles</taxon>
    </lineage>
</organism>
<dbReference type="GO" id="GO:0005886">
    <property type="term" value="C:plasma membrane"/>
    <property type="evidence" value="ECO:0007669"/>
    <property type="project" value="UniProtKB-SubCell"/>
</dbReference>
<dbReference type="PANTHER" id="PTHR11334:SF29">
    <property type="entry name" value="MAS-RELATED G-PROTEIN COUPLED RECEPTOR MEMBER X2"/>
    <property type="match status" value="1"/>
</dbReference>
<dbReference type="AlphaFoldDB" id="A0AAV7SX34"/>
<keyword evidence="15" id="KW-1185">Reference proteome</keyword>
<keyword evidence="4 12" id="KW-1133">Transmembrane helix</keyword>
<dbReference type="InterPro" id="IPR000276">
    <property type="entry name" value="GPCR_Rhodpsn"/>
</dbReference>
<keyword evidence="7 10" id="KW-0675">Receptor</keyword>
<evidence type="ECO:0000256" key="7">
    <source>
        <dbReference type="ARBA" id="ARBA00023170"/>
    </source>
</evidence>
<feature type="transmembrane region" description="Helical" evidence="12">
    <location>
        <begin position="106"/>
        <end position="128"/>
    </location>
</feature>
<evidence type="ECO:0000256" key="9">
    <source>
        <dbReference type="ARBA" id="ARBA00061394"/>
    </source>
</evidence>
<dbReference type="PANTHER" id="PTHR11334">
    <property type="entry name" value="MAS-RELATED G-PROTEIN COUPLED RECEPTOR"/>
    <property type="match status" value="1"/>
</dbReference>
<sequence>MSDSCLNDTDPEWFNKTDMSIQNCTLSTTDLAVGIVSLVVSFIGLLGNGTVFCFLTFWIKRNRFTIYILNLSVADFIFLLCCVIGVLCLFVVHYEPSLQYDDAFRLTLNVFFSFGYNMSLYLLTAISVERCLSVIFPMWYQCRRPKHQSLITCCLLWVLSLVVTSVEFSCIEEDHVHKGPSSPCENAVFIFMCLLNFLIFTPLMVVSGLTLLIRVQRDSLMRQSSKLYVIVIATVVIFLIFALPMRLVSLLNYQHLEYSDNLALLTVLFSTISSSLNPFVYFFVGGQWKWSKRASMQSVLQTAFKDETDSTQTGTDSVVSTTTSECPELK</sequence>
<comment type="subcellular location">
    <subcellularLocation>
        <location evidence="1">Cell membrane</location>
        <topology evidence="1">Multi-pass membrane protein</topology>
    </subcellularLocation>
</comment>
<dbReference type="Pfam" id="PF00001">
    <property type="entry name" value="7tm_1"/>
    <property type="match status" value="1"/>
</dbReference>
<dbReference type="InterPro" id="IPR026234">
    <property type="entry name" value="MRGPCRFAMILY"/>
</dbReference>
<dbReference type="PRINTS" id="PR00237">
    <property type="entry name" value="GPCRRHODOPSN"/>
</dbReference>
<comment type="caution">
    <text evidence="14">The sequence shown here is derived from an EMBL/GenBank/DDBJ whole genome shotgun (WGS) entry which is preliminary data.</text>
</comment>
<keyword evidence="3 10" id="KW-0812">Transmembrane</keyword>
<evidence type="ECO:0000256" key="4">
    <source>
        <dbReference type="ARBA" id="ARBA00022989"/>
    </source>
</evidence>